<dbReference type="AlphaFoldDB" id="A0A382AFG5"/>
<evidence type="ECO:0000256" key="2">
    <source>
        <dbReference type="ARBA" id="ARBA00022603"/>
    </source>
</evidence>
<evidence type="ECO:0000256" key="3">
    <source>
        <dbReference type="ARBA" id="ARBA00022679"/>
    </source>
</evidence>
<dbReference type="InterPro" id="IPR029028">
    <property type="entry name" value="Alpha/beta_knot_MTases"/>
</dbReference>
<keyword evidence="3" id="KW-0808">Transferase</keyword>
<dbReference type="SMART" id="SM00967">
    <property type="entry name" value="SpoU_sub_bind"/>
    <property type="match status" value="1"/>
</dbReference>
<dbReference type="EMBL" id="UINC01024980">
    <property type="protein sequence ID" value="SVA99717.1"/>
    <property type="molecule type" value="Genomic_DNA"/>
</dbReference>
<protein>
    <recommendedName>
        <fullName evidence="4">RNA 2-O ribose methyltransferase substrate binding domain-containing protein</fullName>
    </recommendedName>
</protein>
<dbReference type="GO" id="GO:0008173">
    <property type="term" value="F:RNA methyltransferase activity"/>
    <property type="evidence" value="ECO:0007669"/>
    <property type="project" value="InterPro"/>
</dbReference>
<accession>A0A382AFG5</accession>
<dbReference type="GO" id="GO:0003723">
    <property type="term" value="F:RNA binding"/>
    <property type="evidence" value="ECO:0007669"/>
    <property type="project" value="InterPro"/>
</dbReference>
<dbReference type="GO" id="GO:0006396">
    <property type="term" value="P:RNA processing"/>
    <property type="evidence" value="ECO:0007669"/>
    <property type="project" value="InterPro"/>
</dbReference>
<keyword evidence="2" id="KW-0489">Methyltransferase</keyword>
<comment type="similarity">
    <text evidence="1">Belongs to the class IV-like SAM-binding methyltransferase superfamily. RNA methyltransferase TrmH family.</text>
</comment>
<reference evidence="5" key="1">
    <citation type="submission" date="2018-05" db="EMBL/GenBank/DDBJ databases">
        <authorList>
            <person name="Lanie J.A."/>
            <person name="Ng W.-L."/>
            <person name="Kazmierczak K.M."/>
            <person name="Andrzejewski T.M."/>
            <person name="Davidsen T.M."/>
            <person name="Wayne K.J."/>
            <person name="Tettelin H."/>
            <person name="Glass J.I."/>
            <person name="Rusch D."/>
            <person name="Podicherti R."/>
            <person name="Tsui H.-C.T."/>
            <person name="Winkler M.E."/>
        </authorList>
    </citation>
    <scope>NUCLEOTIDE SEQUENCE</scope>
</reference>
<dbReference type="FunFam" id="3.40.1280.10:FF:000008">
    <property type="entry name" value="Group 3 RNA methyltransferase TrmH"/>
    <property type="match status" value="1"/>
</dbReference>
<dbReference type="InterPro" id="IPR029026">
    <property type="entry name" value="tRNA_m1G_MTases_N"/>
</dbReference>
<name>A0A382AFG5_9ZZZZ</name>
<dbReference type="GO" id="GO:0005829">
    <property type="term" value="C:cytosol"/>
    <property type="evidence" value="ECO:0007669"/>
    <property type="project" value="TreeGrafter"/>
</dbReference>
<dbReference type="Pfam" id="PF08032">
    <property type="entry name" value="SpoU_sub_bind"/>
    <property type="match status" value="1"/>
</dbReference>
<evidence type="ECO:0000256" key="1">
    <source>
        <dbReference type="ARBA" id="ARBA00007228"/>
    </source>
</evidence>
<sequence>MEILKTSPDKILNIWLQDSAKSKPIVLIHDAAKNIGLSIQLSKRDRLDKMTNNKNHQGVVLEIKETNEANSNNLDEVLKKNENTNPIYLILDSIQDPHNLGACIRTAVAAGVSAIIIPKDRAVGVNETVKKVACGAAENITIITVVNLVRAIKKIKEMGIWVIGAVGNTEESIYDFDLKGAIAVVIGGEDKGIRSLVRNECDFIGSLPITKRIESLNASVATGIILFEAVRQRKST</sequence>
<dbReference type="InterPro" id="IPR004441">
    <property type="entry name" value="rRNA_MeTrfase_TrmH"/>
</dbReference>
<dbReference type="PANTHER" id="PTHR46429">
    <property type="entry name" value="23S RRNA (GUANOSINE-2'-O-)-METHYLTRANSFERASE RLMB"/>
    <property type="match status" value="1"/>
</dbReference>
<dbReference type="Pfam" id="PF00588">
    <property type="entry name" value="SpoU_methylase"/>
    <property type="match status" value="1"/>
</dbReference>
<evidence type="ECO:0000259" key="4">
    <source>
        <dbReference type="SMART" id="SM00967"/>
    </source>
</evidence>
<evidence type="ECO:0000313" key="5">
    <source>
        <dbReference type="EMBL" id="SVA99717.1"/>
    </source>
</evidence>
<organism evidence="5">
    <name type="scientific">marine metagenome</name>
    <dbReference type="NCBI Taxonomy" id="408172"/>
    <lineage>
        <taxon>unclassified sequences</taxon>
        <taxon>metagenomes</taxon>
        <taxon>ecological metagenomes</taxon>
    </lineage>
</organism>
<dbReference type="NCBIfam" id="TIGR00186">
    <property type="entry name" value="rRNA_methyl_3"/>
    <property type="match status" value="1"/>
</dbReference>
<gene>
    <name evidence="5" type="ORF">METZ01_LOCUS152571</name>
</gene>
<dbReference type="PANTHER" id="PTHR46429:SF1">
    <property type="entry name" value="23S RRNA (GUANOSINE-2'-O-)-METHYLTRANSFERASE RLMB"/>
    <property type="match status" value="1"/>
</dbReference>
<dbReference type="InterPro" id="IPR013123">
    <property type="entry name" value="SpoU_subst-bd"/>
</dbReference>
<dbReference type="SUPFAM" id="SSF75217">
    <property type="entry name" value="alpha/beta knot"/>
    <property type="match status" value="1"/>
</dbReference>
<dbReference type="Gene3D" id="3.40.1280.10">
    <property type="match status" value="1"/>
</dbReference>
<dbReference type="Gene3D" id="3.30.1330.30">
    <property type="match status" value="1"/>
</dbReference>
<dbReference type="SUPFAM" id="SSF55315">
    <property type="entry name" value="L30e-like"/>
    <property type="match status" value="1"/>
</dbReference>
<dbReference type="InterPro" id="IPR001537">
    <property type="entry name" value="SpoU_MeTrfase"/>
</dbReference>
<proteinExistence type="inferred from homology"/>
<dbReference type="InterPro" id="IPR029064">
    <property type="entry name" value="Ribosomal_eL30-like_sf"/>
</dbReference>
<feature type="domain" description="RNA 2-O ribose methyltransferase substrate binding" evidence="4">
    <location>
        <begin position="1"/>
        <end position="69"/>
    </location>
</feature>
<dbReference type="CDD" id="cd18103">
    <property type="entry name" value="SpoU-like_RlmB"/>
    <property type="match status" value="1"/>
</dbReference>
<dbReference type="GO" id="GO:0032259">
    <property type="term" value="P:methylation"/>
    <property type="evidence" value="ECO:0007669"/>
    <property type="project" value="UniProtKB-KW"/>
</dbReference>